<proteinExistence type="predicted"/>
<accession>A0A0A9AHW6</accession>
<organism evidence="2">
    <name type="scientific">Arundo donax</name>
    <name type="common">Giant reed</name>
    <name type="synonym">Donax arundinaceus</name>
    <dbReference type="NCBI Taxonomy" id="35708"/>
    <lineage>
        <taxon>Eukaryota</taxon>
        <taxon>Viridiplantae</taxon>
        <taxon>Streptophyta</taxon>
        <taxon>Embryophyta</taxon>
        <taxon>Tracheophyta</taxon>
        <taxon>Spermatophyta</taxon>
        <taxon>Magnoliopsida</taxon>
        <taxon>Liliopsida</taxon>
        <taxon>Poales</taxon>
        <taxon>Poaceae</taxon>
        <taxon>PACMAD clade</taxon>
        <taxon>Arundinoideae</taxon>
        <taxon>Arundineae</taxon>
        <taxon>Arundo</taxon>
    </lineage>
</organism>
<dbReference type="AlphaFoldDB" id="A0A0A9AHW6"/>
<reference evidence="2" key="2">
    <citation type="journal article" date="2015" name="Data Brief">
        <title>Shoot transcriptome of the giant reed, Arundo donax.</title>
        <authorList>
            <person name="Barrero R.A."/>
            <person name="Guerrero F.D."/>
            <person name="Moolhuijzen P."/>
            <person name="Goolsby J.A."/>
            <person name="Tidwell J."/>
            <person name="Bellgard S.E."/>
            <person name="Bellgard M.I."/>
        </authorList>
    </citation>
    <scope>NUCLEOTIDE SEQUENCE</scope>
    <source>
        <tissue evidence="2">Shoot tissue taken approximately 20 cm above the soil surface</tissue>
    </source>
</reference>
<reference evidence="2" key="1">
    <citation type="submission" date="2014-09" db="EMBL/GenBank/DDBJ databases">
        <authorList>
            <person name="Magalhaes I.L.F."/>
            <person name="Oliveira U."/>
            <person name="Santos F.R."/>
            <person name="Vidigal T.H.D.A."/>
            <person name="Brescovit A.D."/>
            <person name="Santos A.J."/>
        </authorList>
    </citation>
    <scope>NUCLEOTIDE SEQUENCE</scope>
    <source>
        <tissue evidence="2">Shoot tissue taken approximately 20 cm above the soil surface</tissue>
    </source>
</reference>
<sequence>MMSCSKGLHIFEPWERLWKSWAPGKCQFFIWLVAHNRCWTTDRLAQHGLPHPNHCSLCDQEEETINHLLISCVFTRQFWFLLLQQFGLAALAPQPIDAILVGQHL</sequence>
<evidence type="ECO:0000313" key="2">
    <source>
        <dbReference type="EMBL" id="JAD51274.1"/>
    </source>
</evidence>
<dbReference type="Pfam" id="PF13966">
    <property type="entry name" value="zf-RVT"/>
    <property type="match status" value="1"/>
</dbReference>
<evidence type="ECO:0000259" key="1">
    <source>
        <dbReference type="Pfam" id="PF13966"/>
    </source>
</evidence>
<name>A0A0A9AHW6_ARUDO</name>
<protein>
    <recommendedName>
        <fullName evidence="1">Reverse transcriptase zinc-binding domain-containing protein</fullName>
    </recommendedName>
</protein>
<dbReference type="InterPro" id="IPR026960">
    <property type="entry name" value="RVT-Znf"/>
</dbReference>
<feature type="domain" description="Reverse transcriptase zinc-binding" evidence="1">
    <location>
        <begin position="11"/>
        <end position="79"/>
    </location>
</feature>
<dbReference type="EMBL" id="GBRH01246621">
    <property type="protein sequence ID" value="JAD51274.1"/>
    <property type="molecule type" value="Transcribed_RNA"/>
</dbReference>